<evidence type="ECO:0000256" key="1">
    <source>
        <dbReference type="SAM" id="MobiDB-lite"/>
    </source>
</evidence>
<dbReference type="EMBL" id="CP115450">
    <property type="protein sequence ID" value="WBP85396.1"/>
    <property type="molecule type" value="Genomic_DNA"/>
</dbReference>
<protein>
    <submittedName>
        <fullName evidence="4">Serine protease</fullName>
    </submittedName>
</protein>
<dbReference type="Pfam" id="PF13365">
    <property type="entry name" value="Trypsin_2"/>
    <property type="match status" value="1"/>
</dbReference>
<dbReference type="RefSeq" id="WP_270141328.1">
    <property type="nucleotide sequence ID" value="NZ_CP115450.1"/>
</dbReference>
<evidence type="ECO:0000256" key="2">
    <source>
        <dbReference type="SAM" id="Phobius"/>
    </source>
</evidence>
<name>A0ABY7PYC7_9ACTN</name>
<dbReference type="SUPFAM" id="SSF50494">
    <property type="entry name" value="Trypsin-like serine proteases"/>
    <property type="match status" value="1"/>
</dbReference>
<feature type="domain" description="Effector-associated" evidence="3">
    <location>
        <begin position="219"/>
        <end position="305"/>
    </location>
</feature>
<sequence length="334" mass="34660">MTGPHLDRARAEALHRCAVRIEAANGFRGSGFLVGPGLAVTCAHVVLDRRGVAEGLVVRHESSTYPVLPGAVRAEPDTAGTGPFEAFPDLALLDVPAAAGTGHPVAPLAGGEAEPGSWLTALGHSEATPSPGVNPDTVALQVVGRSGELTRVGGFVQPGFSGSMLVGSDGLVCGVLKGSRSYKQDLGGWYVPLAALIAFLGPVVQLVAPEPSPSDTELVAALMAVRYTARADGRFDLLERMGEHLGLPHSFEVEERSDRRDHLFRIVSRCRHHRDASAALRALYAALAELAPYDGALDRLRSLVERATGEHFAGGPATGGGVAGGPVADGRGSR</sequence>
<feature type="region of interest" description="Disordered" evidence="1">
    <location>
        <begin position="311"/>
        <end position="334"/>
    </location>
</feature>
<organism evidence="4 5">
    <name type="scientific">Kitasatospora cathayae</name>
    <dbReference type="NCBI Taxonomy" id="3004092"/>
    <lineage>
        <taxon>Bacteria</taxon>
        <taxon>Bacillati</taxon>
        <taxon>Actinomycetota</taxon>
        <taxon>Actinomycetes</taxon>
        <taxon>Kitasatosporales</taxon>
        <taxon>Streptomycetaceae</taxon>
        <taxon>Kitasatospora</taxon>
    </lineage>
</organism>
<dbReference type="InterPro" id="IPR009003">
    <property type="entry name" value="Peptidase_S1_PA"/>
</dbReference>
<keyword evidence="2" id="KW-0472">Membrane</keyword>
<dbReference type="InterPro" id="IPR045431">
    <property type="entry name" value="EAD2"/>
</dbReference>
<keyword evidence="2" id="KW-1133">Transmembrane helix</keyword>
<keyword evidence="4" id="KW-0378">Hydrolase</keyword>
<dbReference type="GO" id="GO:0008233">
    <property type="term" value="F:peptidase activity"/>
    <property type="evidence" value="ECO:0007669"/>
    <property type="project" value="UniProtKB-KW"/>
</dbReference>
<keyword evidence="2" id="KW-0812">Transmembrane</keyword>
<proteinExistence type="predicted"/>
<gene>
    <name evidence="4" type="ORF">O1G21_05665</name>
</gene>
<keyword evidence="5" id="KW-1185">Reference proteome</keyword>
<dbReference type="Proteomes" id="UP001212821">
    <property type="component" value="Chromosome"/>
</dbReference>
<feature type="transmembrane region" description="Helical" evidence="2">
    <location>
        <begin position="187"/>
        <end position="208"/>
    </location>
</feature>
<dbReference type="GO" id="GO:0006508">
    <property type="term" value="P:proteolysis"/>
    <property type="evidence" value="ECO:0007669"/>
    <property type="project" value="UniProtKB-KW"/>
</dbReference>
<evidence type="ECO:0000313" key="5">
    <source>
        <dbReference type="Proteomes" id="UP001212821"/>
    </source>
</evidence>
<accession>A0ABY7PYC7</accession>
<reference evidence="5" key="1">
    <citation type="submission" date="2022-12" db="EMBL/GenBank/DDBJ databases">
        <authorList>
            <person name="Mo P."/>
        </authorList>
    </citation>
    <scope>NUCLEOTIDE SEQUENCE [LARGE SCALE GENOMIC DNA]</scope>
    <source>
        <strain evidence="5">HUAS 3-15</strain>
    </source>
</reference>
<dbReference type="Gene3D" id="2.40.10.120">
    <property type="match status" value="1"/>
</dbReference>
<evidence type="ECO:0000259" key="3">
    <source>
        <dbReference type="Pfam" id="PF19956"/>
    </source>
</evidence>
<keyword evidence="4" id="KW-0645">Protease</keyword>
<evidence type="ECO:0000313" key="4">
    <source>
        <dbReference type="EMBL" id="WBP85396.1"/>
    </source>
</evidence>
<dbReference type="Pfam" id="PF19956">
    <property type="entry name" value="EAD2"/>
    <property type="match status" value="1"/>
</dbReference>
<feature type="compositionally biased region" description="Low complexity" evidence="1">
    <location>
        <begin position="325"/>
        <end position="334"/>
    </location>
</feature>